<dbReference type="AlphaFoldDB" id="A0AA90NTF1"/>
<comment type="caution">
    <text evidence="1">The sequence shown here is derived from an EMBL/GenBank/DDBJ whole genome shotgun (WGS) entry which is preliminary data.</text>
</comment>
<dbReference type="Proteomes" id="UP001178148">
    <property type="component" value="Unassembled WGS sequence"/>
</dbReference>
<gene>
    <name evidence="1" type="ORF">QS748_07225</name>
</gene>
<sequence>MNRKYETKEKELVVNYISIKKQMNLALFHYNEEMEQSIIMAKDHLNLLNKMLHKFDASP</sequence>
<dbReference type="EMBL" id="JASXSV010000009">
    <property type="protein sequence ID" value="MDP0588980.1"/>
    <property type="molecule type" value="Genomic_DNA"/>
</dbReference>
<proteinExistence type="predicted"/>
<organism evidence="1 2">
    <name type="scientific">Candidatus Endonucleibacter bathymodioli</name>
    <dbReference type="NCBI Taxonomy" id="539814"/>
    <lineage>
        <taxon>Bacteria</taxon>
        <taxon>Pseudomonadati</taxon>
        <taxon>Pseudomonadota</taxon>
        <taxon>Gammaproteobacteria</taxon>
        <taxon>Oceanospirillales</taxon>
        <taxon>Endozoicomonadaceae</taxon>
        <taxon>Candidatus Endonucleibacter</taxon>
    </lineage>
</organism>
<accession>A0AA90NTF1</accession>
<keyword evidence="2" id="KW-1185">Reference proteome</keyword>
<protein>
    <submittedName>
        <fullName evidence="1">Uncharacterized protein</fullName>
    </submittedName>
</protein>
<evidence type="ECO:0000313" key="2">
    <source>
        <dbReference type="Proteomes" id="UP001178148"/>
    </source>
</evidence>
<reference evidence="1 2" key="1">
    <citation type="journal article" date="2023" name="bioRxiv">
        <title>An intranuclear bacterial parasite of deep-sea mussels expresses apoptosis inhibitors acquired from its host.</title>
        <authorList>
            <person name="Gonzalez Porras M.A."/>
            <person name="Assie A."/>
            <person name="Tietjen M."/>
            <person name="Violette M."/>
            <person name="Kleiner M."/>
            <person name="Gruber-Vodicka H."/>
            <person name="Dubilier N."/>
            <person name="Leisch N."/>
        </authorList>
    </citation>
    <scope>NUCLEOTIDE SEQUENCE [LARGE SCALE GENOMIC DNA]</scope>
    <source>
        <strain evidence="1">IAP13</strain>
    </source>
</reference>
<name>A0AA90NTF1_9GAMM</name>
<evidence type="ECO:0000313" key="1">
    <source>
        <dbReference type="EMBL" id="MDP0588980.1"/>
    </source>
</evidence>